<proteinExistence type="inferred from homology"/>
<dbReference type="PANTHER" id="PTHR44229:SF4">
    <property type="entry name" value="15-HYDROXYPROSTAGLANDIN DEHYDROGENASE [NAD(+)]"/>
    <property type="match status" value="1"/>
</dbReference>
<dbReference type="EMBL" id="JANBUW010000010">
    <property type="protein sequence ID" value="KAJ2851608.1"/>
    <property type="molecule type" value="Genomic_DNA"/>
</dbReference>
<dbReference type="PANTHER" id="PTHR44229">
    <property type="entry name" value="15-HYDROXYPROSTAGLANDIN DEHYDROGENASE [NAD(+)]"/>
    <property type="match status" value="1"/>
</dbReference>
<dbReference type="Gene3D" id="3.40.50.720">
    <property type="entry name" value="NAD(P)-binding Rossmann-like Domain"/>
    <property type="match status" value="1"/>
</dbReference>
<dbReference type="PROSITE" id="PS00061">
    <property type="entry name" value="ADH_SHORT"/>
    <property type="match status" value="1"/>
</dbReference>
<protein>
    <submittedName>
        <fullName evidence="5">Uncharacterized protein</fullName>
    </submittedName>
</protein>
<dbReference type="Pfam" id="PF00106">
    <property type="entry name" value="adh_short"/>
    <property type="match status" value="1"/>
</dbReference>
<keyword evidence="3" id="KW-0560">Oxidoreductase</keyword>
<dbReference type="PRINTS" id="PR00081">
    <property type="entry name" value="GDHRDH"/>
</dbReference>
<evidence type="ECO:0000256" key="3">
    <source>
        <dbReference type="ARBA" id="ARBA00023002"/>
    </source>
</evidence>
<evidence type="ECO:0000256" key="2">
    <source>
        <dbReference type="ARBA" id="ARBA00022857"/>
    </source>
</evidence>
<sequence length="266" mass="28614">MVRLYSIKDKVAVVTGGAQSLGLCIARQLAQMGAKVVIGDIRSSGADAVVEINKEFGPNTAVFQQCDVTDSSALHALIDLATIRFGQLDILVNNAGILDKPWNLDPSGETALACININFSALVDGTNYALHLWNQVEGSRGVVINIGSIAAYCPMEYLATYTATKAAVAAYTKSLSGLAPKVRVNAVAPSWIETKLLEAEHIGRNHFTIKKYGLLQPQQVVDQVVRLIEDESFAGDIIIIRNGDEPKLCKLPNATDMMAIITSEDN</sequence>
<dbReference type="InterPro" id="IPR020904">
    <property type="entry name" value="Sc_DH/Rdtase_CS"/>
</dbReference>
<keyword evidence="6" id="KW-1185">Reference proteome</keyword>
<name>A0A9W8ICG5_9FUNG</name>
<dbReference type="PRINTS" id="PR00080">
    <property type="entry name" value="SDRFAMILY"/>
</dbReference>
<dbReference type="GO" id="GO:0005737">
    <property type="term" value="C:cytoplasm"/>
    <property type="evidence" value="ECO:0007669"/>
    <property type="project" value="TreeGrafter"/>
</dbReference>
<dbReference type="OrthoDB" id="37659at2759"/>
<dbReference type="AlphaFoldDB" id="A0A9W8ICG5"/>
<dbReference type="Proteomes" id="UP001139887">
    <property type="component" value="Unassembled WGS sequence"/>
</dbReference>
<evidence type="ECO:0000313" key="5">
    <source>
        <dbReference type="EMBL" id="KAJ2851608.1"/>
    </source>
</evidence>
<gene>
    <name evidence="5" type="ORF">IWW36_000931</name>
</gene>
<comment type="similarity">
    <text evidence="1 4">Belongs to the short-chain dehydrogenases/reductases (SDR) family.</text>
</comment>
<dbReference type="SUPFAM" id="SSF51735">
    <property type="entry name" value="NAD(P)-binding Rossmann-fold domains"/>
    <property type="match status" value="1"/>
</dbReference>
<dbReference type="InterPro" id="IPR002347">
    <property type="entry name" value="SDR_fam"/>
</dbReference>
<keyword evidence="2" id="KW-0521">NADP</keyword>
<comment type="caution">
    <text evidence="5">The sequence shown here is derived from an EMBL/GenBank/DDBJ whole genome shotgun (WGS) entry which is preliminary data.</text>
</comment>
<reference evidence="5" key="1">
    <citation type="submission" date="2022-07" db="EMBL/GenBank/DDBJ databases">
        <title>Phylogenomic reconstructions and comparative analyses of Kickxellomycotina fungi.</title>
        <authorList>
            <person name="Reynolds N.K."/>
            <person name="Stajich J.E."/>
            <person name="Barry K."/>
            <person name="Grigoriev I.V."/>
            <person name="Crous P."/>
            <person name="Smith M.E."/>
        </authorList>
    </citation>
    <scope>NUCLEOTIDE SEQUENCE</scope>
    <source>
        <strain evidence="5">NRRL 1566</strain>
    </source>
</reference>
<dbReference type="GO" id="GO:0016616">
    <property type="term" value="F:oxidoreductase activity, acting on the CH-OH group of donors, NAD or NADP as acceptor"/>
    <property type="evidence" value="ECO:0007669"/>
    <property type="project" value="TreeGrafter"/>
</dbReference>
<evidence type="ECO:0000313" key="6">
    <source>
        <dbReference type="Proteomes" id="UP001139887"/>
    </source>
</evidence>
<evidence type="ECO:0000256" key="1">
    <source>
        <dbReference type="ARBA" id="ARBA00006484"/>
    </source>
</evidence>
<dbReference type="InterPro" id="IPR036291">
    <property type="entry name" value="NAD(P)-bd_dom_sf"/>
</dbReference>
<accession>A0A9W8ICG5</accession>
<evidence type="ECO:0000256" key="4">
    <source>
        <dbReference type="RuleBase" id="RU000363"/>
    </source>
</evidence>
<organism evidence="5 6">
    <name type="scientific">Coemansia brasiliensis</name>
    <dbReference type="NCBI Taxonomy" id="2650707"/>
    <lineage>
        <taxon>Eukaryota</taxon>
        <taxon>Fungi</taxon>
        <taxon>Fungi incertae sedis</taxon>
        <taxon>Zoopagomycota</taxon>
        <taxon>Kickxellomycotina</taxon>
        <taxon>Kickxellomycetes</taxon>
        <taxon>Kickxellales</taxon>
        <taxon>Kickxellaceae</taxon>
        <taxon>Coemansia</taxon>
    </lineage>
</organism>